<protein>
    <submittedName>
        <fullName evidence="1">Uncharacterized protein</fullName>
    </submittedName>
</protein>
<dbReference type="Proteomes" id="UP000321685">
    <property type="component" value="Unassembled WGS sequence"/>
</dbReference>
<organism evidence="1 2">
    <name type="scientific">Pseudonocardia sulfidoxydans NBRC 16205</name>
    <dbReference type="NCBI Taxonomy" id="1223511"/>
    <lineage>
        <taxon>Bacteria</taxon>
        <taxon>Bacillati</taxon>
        <taxon>Actinomycetota</taxon>
        <taxon>Actinomycetes</taxon>
        <taxon>Pseudonocardiales</taxon>
        <taxon>Pseudonocardiaceae</taxon>
        <taxon>Pseudonocardia</taxon>
    </lineage>
</organism>
<sequence length="167" mass="18494">MPVEINARYFDPNDPDDYLARRFAAGPSPAAAAAVESVSPWVEPDYASIPSDGDLPWDAAERDLVWPGPAMIMPAGLLPDGKPYSRDERDNATRICGEVVTSGVEADGVVQAYDRQQDALRERAGLPYAVRGSNGLEDLPETLRVIEQLHREERVRRQRAHRSRWGG</sequence>
<keyword evidence="2" id="KW-1185">Reference proteome</keyword>
<evidence type="ECO:0000313" key="2">
    <source>
        <dbReference type="Proteomes" id="UP000321685"/>
    </source>
</evidence>
<dbReference type="OrthoDB" id="3573285at2"/>
<name>A0A511DN83_9PSEU</name>
<evidence type="ECO:0000313" key="1">
    <source>
        <dbReference type="EMBL" id="GEL25723.1"/>
    </source>
</evidence>
<dbReference type="RefSeq" id="WP_147112446.1">
    <property type="nucleotide sequence ID" value="NZ_BJVJ01000062.1"/>
</dbReference>
<gene>
    <name evidence="1" type="ORF">PSU4_46770</name>
</gene>
<comment type="caution">
    <text evidence="1">The sequence shown here is derived from an EMBL/GenBank/DDBJ whole genome shotgun (WGS) entry which is preliminary data.</text>
</comment>
<proteinExistence type="predicted"/>
<reference evidence="1 2" key="1">
    <citation type="submission" date="2019-07" db="EMBL/GenBank/DDBJ databases">
        <title>Whole genome shotgun sequence of Pseudonocardia sulfidoxydans NBRC 16205.</title>
        <authorList>
            <person name="Hosoyama A."/>
            <person name="Uohara A."/>
            <person name="Ohji S."/>
            <person name="Ichikawa N."/>
        </authorList>
    </citation>
    <scope>NUCLEOTIDE SEQUENCE [LARGE SCALE GENOMIC DNA]</scope>
    <source>
        <strain evidence="1 2">NBRC 16205</strain>
    </source>
</reference>
<dbReference type="AlphaFoldDB" id="A0A511DN83"/>
<accession>A0A511DN83</accession>
<dbReference type="EMBL" id="BJVJ01000062">
    <property type="protein sequence ID" value="GEL25723.1"/>
    <property type="molecule type" value="Genomic_DNA"/>
</dbReference>